<accession>A0A4U0SW08</accession>
<dbReference type="Proteomes" id="UP000305778">
    <property type="component" value="Unassembled WGS sequence"/>
</dbReference>
<evidence type="ECO:0000313" key="2">
    <source>
        <dbReference type="EMBL" id="TKA12287.1"/>
    </source>
</evidence>
<dbReference type="InterPro" id="IPR003737">
    <property type="entry name" value="GlcNAc_PI_deacetylase-related"/>
</dbReference>
<dbReference type="OrthoDB" id="116799at2"/>
<name>A0A4U0SW08_9ACTN</name>
<organism evidence="2 3">
    <name type="scientific">Actinacidiphila oryziradicis</name>
    <dbReference type="NCBI Taxonomy" id="2571141"/>
    <lineage>
        <taxon>Bacteria</taxon>
        <taxon>Bacillati</taxon>
        <taxon>Actinomycetota</taxon>
        <taxon>Actinomycetes</taxon>
        <taxon>Kitasatosporales</taxon>
        <taxon>Streptomycetaceae</taxon>
        <taxon>Actinacidiphila</taxon>
    </lineage>
</organism>
<keyword evidence="1" id="KW-0862">Zinc</keyword>
<gene>
    <name evidence="2" type="ORF">FCI23_07930</name>
</gene>
<comment type="caution">
    <text evidence="2">The sequence shown here is derived from an EMBL/GenBank/DDBJ whole genome shotgun (WGS) entry which is preliminary data.</text>
</comment>
<evidence type="ECO:0000313" key="3">
    <source>
        <dbReference type="Proteomes" id="UP000305778"/>
    </source>
</evidence>
<dbReference type="AlphaFoldDB" id="A0A4U0SW08"/>
<dbReference type="GO" id="GO:0016811">
    <property type="term" value="F:hydrolase activity, acting on carbon-nitrogen (but not peptide) bonds, in linear amides"/>
    <property type="evidence" value="ECO:0007669"/>
    <property type="project" value="TreeGrafter"/>
</dbReference>
<protein>
    <submittedName>
        <fullName evidence="2">PIG-L family deacetylase</fullName>
    </submittedName>
</protein>
<dbReference type="InterPro" id="IPR024078">
    <property type="entry name" value="LmbE-like_dom_sf"/>
</dbReference>
<dbReference type="SUPFAM" id="SSF102588">
    <property type="entry name" value="LmbE-like"/>
    <property type="match status" value="1"/>
</dbReference>
<dbReference type="Pfam" id="PF02585">
    <property type="entry name" value="PIG-L"/>
    <property type="match status" value="1"/>
</dbReference>
<sequence>MGAPRPSDSPKDPIQAPGTPEELWAAWPEPTAFPELGLSGLRRVLLVAAHPDDEALGLGGAIARLAAAGAHLRLAAVTDGEASHPGSTAPLAQDLARVRRAEARCALAALGAVDTDVVTLGIPDTAVARHEHRLARRLAELMAGFDVCFAPWSGDAHADHEAAGRASSAAGAATGVPVLHYPVWTWHWARPGDPRVPWRRAARIPLDPGAAARKRAALHCFASQLLPLGDAPADAAVLPPGEVAHFLRDYEVVLR</sequence>
<dbReference type="GO" id="GO:0016137">
    <property type="term" value="P:glycoside metabolic process"/>
    <property type="evidence" value="ECO:0007669"/>
    <property type="project" value="UniProtKB-ARBA"/>
</dbReference>
<evidence type="ECO:0000256" key="1">
    <source>
        <dbReference type="ARBA" id="ARBA00022833"/>
    </source>
</evidence>
<dbReference type="Gene3D" id="3.40.50.10320">
    <property type="entry name" value="LmbE-like"/>
    <property type="match status" value="1"/>
</dbReference>
<proteinExistence type="predicted"/>
<dbReference type="PANTHER" id="PTHR12993">
    <property type="entry name" value="N-ACETYLGLUCOSAMINYL-PHOSPHATIDYLINOSITOL DE-N-ACETYLASE-RELATED"/>
    <property type="match status" value="1"/>
</dbReference>
<dbReference type="EMBL" id="SUMC01000005">
    <property type="protein sequence ID" value="TKA12287.1"/>
    <property type="molecule type" value="Genomic_DNA"/>
</dbReference>
<keyword evidence="3" id="KW-1185">Reference proteome</keyword>
<dbReference type="PANTHER" id="PTHR12993:SF11">
    <property type="entry name" value="N-ACETYLGLUCOSAMINYL-PHOSPHATIDYLINOSITOL DE-N-ACETYLASE"/>
    <property type="match status" value="1"/>
</dbReference>
<reference evidence="2 3" key="1">
    <citation type="submission" date="2019-04" db="EMBL/GenBank/DDBJ databases">
        <title>Streptomyces oryziradicis sp. nov., a novel actinomycete isolated from rhizosphere soil of rice (Oryza sativa L.).</title>
        <authorList>
            <person name="Li C."/>
        </authorList>
    </citation>
    <scope>NUCLEOTIDE SEQUENCE [LARGE SCALE GENOMIC DNA]</scope>
    <source>
        <strain evidence="2 3">NEAU-C40</strain>
    </source>
</reference>